<keyword evidence="8" id="KW-1185">Reference proteome</keyword>
<feature type="compositionally biased region" description="Low complexity" evidence="5">
    <location>
        <begin position="251"/>
        <end position="269"/>
    </location>
</feature>
<evidence type="ECO:0000256" key="6">
    <source>
        <dbReference type="SAM" id="SignalP"/>
    </source>
</evidence>
<comment type="caution">
    <text evidence="7">The sequence shown here is derived from an EMBL/GenBank/DDBJ whole genome shotgun (WGS) entry which is preliminary data.</text>
</comment>
<evidence type="ECO:0000313" key="7">
    <source>
        <dbReference type="EMBL" id="PIB76520.1"/>
    </source>
</evidence>
<evidence type="ECO:0000313" key="8">
    <source>
        <dbReference type="Proteomes" id="UP000230551"/>
    </source>
</evidence>
<feature type="signal peptide" evidence="6">
    <location>
        <begin position="1"/>
        <end position="37"/>
    </location>
</feature>
<dbReference type="PANTHER" id="PTHR33630">
    <property type="entry name" value="CUTINASE RV1984C-RELATED-RELATED"/>
    <property type="match status" value="1"/>
</dbReference>
<feature type="chain" id="PRO_5013545728" evidence="6">
    <location>
        <begin position="38"/>
        <end position="277"/>
    </location>
</feature>
<evidence type="ECO:0000256" key="2">
    <source>
        <dbReference type="ARBA" id="ARBA00022487"/>
    </source>
</evidence>
<dbReference type="SMART" id="SM01110">
    <property type="entry name" value="Cutinase"/>
    <property type="match status" value="1"/>
</dbReference>
<proteinExistence type="inferred from homology"/>
<keyword evidence="2" id="KW-0719">Serine esterase</keyword>
<sequence length="277" mass="28379">MQGTLNKPSDNRWRSRGCASLLFAVALSPLGVGQAGAEPEPEPAVEPGCPQTEVIFARGTDQAPGPGDVGQLFINAFQARTAGIASDVYSVNYPASQQYSLAIDGVVDARNRLLDMANRCPDTQLVLGGFSQGAAVIGYLTADKVPPGVTLPDGVDGPLPNAIADHVAAVVLFGKPDKDFLTSFAGGAPEIIIGEPFKAKTLELCAPGDFVCSDGGDLFAHTTYPFNGMIDQAADFAVPRVRAGLGIDGEPAAPSADAAPPADVAAQAPEGTPHGVN</sequence>
<comment type="similarity">
    <text evidence="1">Belongs to the cutinase family.</text>
</comment>
<protein>
    <submittedName>
        <fullName evidence="7">Cutinase family protein</fullName>
    </submittedName>
</protein>
<dbReference type="RefSeq" id="WP_090593081.1">
    <property type="nucleotide sequence ID" value="NZ_CP104302.1"/>
</dbReference>
<evidence type="ECO:0000256" key="3">
    <source>
        <dbReference type="ARBA" id="ARBA00022801"/>
    </source>
</evidence>
<keyword evidence="6" id="KW-0732">Signal</keyword>
<keyword evidence="3" id="KW-0378">Hydrolase</keyword>
<dbReference type="Gene3D" id="3.40.50.1820">
    <property type="entry name" value="alpha/beta hydrolase"/>
    <property type="match status" value="1"/>
</dbReference>
<dbReference type="STRING" id="85968.GCA_900073015_03577"/>
<dbReference type="Proteomes" id="UP000230551">
    <property type="component" value="Unassembled WGS sequence"/>
</dbReference>
<dbReference type="InterPro" id="IPR029058">
    <property type="entry name" value="AB_hydrolase_fold"/>
</dbReference>
<dbReference type="SUPFAM" id="SSF53474">
    <property type="entry name" value="alpha/beta-Hydrolases"/>
    <property type="match status" value="1"/>
</dbReference>
<keyword evidence="4" id="KW-1015">Disulfide bond</keyword>
<organism evidence="7 8">
    <name type="scientific">Mycolicibacterium brumae</name>
    <dbReference type="NCBI Taxonomy" id="85968"/>
    <lineage>
        <taxon>Bacteria</taxon>
        <taxon>Bacillati</taxon>
        <taxon>Actinomycetota</taxon>
        <taxon>Actinomycetes</taxon>
        <taxon>Mycobacteriales</taxon>
        <taxon>Mycobacteriaceae</taxon>
        <taxon>Mycolicibacterium</taxon>
    </lineage>
</organism>
<gene>
    <name evidence="7" type="ORF">CQY22_005205</name>
</gene>
<evidence type="ECO:0000256" key="1">
    <source>
        <dbReference type="ARBA" id="ARBA00007534"/>
    </source>
</evidence>
<reference evidence="7 8" key="1">
    <citation type="journal article" date="2017" name="Infect. Genet. Evol.">
        <title>The new phylogeny of the genus Mycobacterium: The old and the news.</title>
        <authorList>
            <person name="Tortoli E."/>
            <person name="Fedrizzi T."/>
            <person name="Meehan C.J."/>
            <person name="Trovato A."/>
            <person name="Grottola A."/>
            <person name="Giacobazzi E."/>
            <person name="Serpini G.F."/>
            <person name="Tagliazucchi S."/>
            <person name="Fabio A."/>
            <person name="Bettua C."/>
            <person name="Bertorelli R."/>
            <person name="Frascaro F."/>
            <person name="De Sanctis V."/>
            <person name="Pecorari M."/>
            <person name="Jousson O."/>
            <person name="Segata N."/>
            <person name="Cirillo D.M."/>
        </authorList>
    </citation>
    <scope>NUCLEOTIDE SEQUENCE [LARGE SCALE GENOMIC DNA]</scope>
    <source>
        <strain evidence="7 8">CIP1034565</strain>
    </source>
</reference>
<accession>A0A2G5PEI3</accession>
<feature type="region of interest" description="Disordered" evidence="5">
    <location>
        <begin position="248"/>
        <end position="277"/>
    </location>
</feature>
<dbReference type="InterPro" id="IPR000675">
    <property type="entry name" value="Cutinase/axe"/>
</dbReference>
<name>A0A2G5PEI3_9MYCO</name>
<evidence type="ECO:0000256" key="5">
    <source>
        <dbReference type="SAM" id="MobiDB-lite"/>
    </source>
</evidence>
<dbReference type="EMBL" id="PDCN02000004">
    <property type="protein sequence ID" value="PIB76520.1"/>
    <property type="molecule type" value="Genomic_DNA"/>
</dbReference>
<evidence type="ECO:0000256" key="4">
    <source>
        <dbReference type="ARBA" id="ARBA00023157"/>
    </source>
</evidence>
<dbReference type="OrthoDB" id="3690529at2"/>
<dbReference type="Pfam" id="PF01083">
    <property type="entry name" value="Cutinase"/>
    <property type="match status" value="1"/>
</dbReference>
<dbReference type="GO" id="GO:0052689">
    <property type="term" value="F:carboxylic ester hydrolase activity"/>
    <property type="evidence" value="ECO:0007669"/>
    <property type="project" value="UniProtKB-KW"/>
</dbReference>
<dbReference type="AlphaFoldDB" id="A0A2G5PEI3"/>
<dbReference type="PANTHER" id="PTHR33630:SF9">
    <property type="entry name" value="CUTINASE 4"/>
    <property type="match status" value="1"/>
</dbReference>